<comment type="caution">
    <text evidence="2">The sequence shown here is derived from an EMBL/GenBank/DDBJ whole genome shotgun (WGS) entry which is preliminary data.</text>
</comment>
<dbReference type="RefSeq" id="WP_221556751.1">
    <property type="nucleotide sequence ID" value="NZ_JAIGNO010000003.1"/>
</dbReference>
<dbReference type="Gene3D" id="3.40.50.1010">
    <property type="entry name" value="5'-nuclease"/>
    <property type="match status" value="1"/>
</dbReference>
<dbReference type="Pfam" id="PF01936">
    <property type="entry name" value="NYN"/>
    <property type="match status" value="1"/>
</dbReference>
<dbReference type="InterPro" id="IPR021139">
    <property type="entry name" value="NYN"/>
</dbReference>
<dbReference type="EMBL" id="JAIGNO010000003">
    <property type="protein sequence ID" value="MBX7482054.1"/>
    <property type="molecule type" value="Genomic_DNA"/>
</dbReference>
<proteinExistence type="predicted"/>
<evidence type="ECO:0000313" key="3">
    <source>
        <dbReference type="Proteomes" id="UP000755104"/>
    </source>
</evidence>
<evidence type="ECO:0000313" key="2">
    <source>
        <dbReference type="EMBL" id="MBX7482054.1"/>
    </source>
</evidence>
<dbReference type="PANTHER" id="PTHR35811">
    <property type="entry name" value="SLR1870 PROTEIN"/>
    <property type="match status" value="1"/>
</dbReference>
<protein>
    <submittedName>
        <fullName evidence="2">NYN domain-containing protein</fullName>
    </submittedName>
</protein>
<dbReference type="Proteomes" id="UP000755104">
    <property type="component" value="Unassembled WGS sequence"/>
</dbReference>
<accession>A0ABS7J839</accession>
<feature type="domain" description="NYN" evidence="1">
    <location>
        <begin position="264"/>
        <end position="334"/>
    </location>
</feature>
<name>A0ABS7J839_9SPHN</name>
<sequence>MTNLDVTLSIFARATVKRISGHSIDPAHTSKLKPVPLKICYYIDGYGAKISSEVLYDIGDKRLHEHLRNQDGISAAADEQLYDKLYTPPTPEIFAEILSYSLALIELYVISTIEDRMRARGTPVYPNALLVNKSNPLNLEINGKTWNILETFYPIREDEFLAENYLDISSDGTIYSTGKVDRDKQVAILKRELENCRRFGDTSRITWLEKNVESVRDGKFHYRNRDGSIGRPVDFEFSEVFYDAVSDRIGYYSRLGESKIHWRQDLSDFGEKGVDCDLIMQVMDDLYQDNVDVFVFMTNDMDFFPLVERLVAKGKSVFICGIEGRVSYRLINAVGEKSFFNLKEEPILQNLPNVFMALDKPELREVALQWAWLALRREVVGEA</sequence>
<dbReference type="PANTHER" id="PTHR35811:SF1">
    <property type="entry name" value="HTH OST-TYPE DOMAIN-CONTAINING PROTEIN"/>
    <property type="match status" value="1"/>
</dbReference>
<gene>
    <name evidence="2" type="ORF">K3174_05895</name>
</gene>
<evidence type="ECO:0000259" key="1">
    <source>
        <dbReference type="Pfam" id="PF01936"/>
    </source>
</evidence>
<organism evidence="2 3">
    <name type="scientific">Qipengyuania qiaonensis</name>
    <dbReference type="NCBI Taxonomy" id="2867240"/>
    <lineage>
        <taxon>Bacteria</taxon>
        <taxon>Pseudomonadati</taxon>
        <taxon>Pseudomonadota</taxon>
        <taxon>Alphaproteobacteria</taxon>
        <taxon>Sphingomonadales</taxon>
        <taxon>Erythrobacteraceae</taxon>
        <taxon>Qipengyuania</taxon>
    </lineage>
</organism>
<reference evidence="2 3" key="1">
    <citation type="submission" date="2021-08" db="EMBL/GenBank/DDBJ databases">
        <title>Comparative Genomics Analysis of the Genus Qipengyuania Reveals Extensive Genetic Diversity and Metabolic Versatility, Including the Description of Fifteen Novel Species.</title>
        <authorList>
            <person name="Liu Y."/>
        </authorList>
    </citation>
    <scope>NUCLEOTIDE SEQUENCE [LARGE SCALE GENOMIC DNA]</scope>
    <source>
        <strain evidence="2 3">6D47A</strain>
    </source>
</reference>
<keyword evidence="3" id="KW-1185">Reference proteome</keyword>